<accession>A0A0T6DUN6</accession>
<dbReference type="NCBIfam" id="TIGR01600">
    <property type="entry name" value="phage_tail_L"/>
    <property type="match status" value="1"/>
</dbReference>
<proteinExistence type="predicted"/>
<reference evidence="1 2" key="1">
    <citation type="submission" date="2015-11" db="EMBL/GenBank/DDBJ databases">
        <title>Permanent draft genome of Psychrobacter piscatorii LQ58.</title>
        <authorList>
            <person name="Zhou M."/>
            <person name="Dong B."/>
            <person name="Liu Q."/>
        </authorList>
    </citation>
    <scope>NUCLEOTIDE SEQUENCE [LARGE SCALE GENOMIC DNA]</scope>
    <source>
        <strain evidence="1 2">LQ58</strain>
    </source>
</reference>
<dbReference type="EMBL" id="LNDJ01000013">
    <property type="protein sequence ID" value="KRU23547.1"/>
    <property type="molecule type" value="Genomic_DNA"/>
</dbReference>
<dbReference type="GO" id="GO:0051536">
    <property type="term" value="F:iron-sulfur cluster binding"/>
    <property type="evidence" value="ECO:0007669"/>
    <property type="project" value="InterPro"/>
</dbReference>
<name>A0A0T6DUN6_9GAMM</name>
<dbReference type="STRING" id="554343.AS194_04045"/>
<evidence type="ECO:0000313" key="2">
    <source>
        <dbReference type="Proteomes" id="UP000051202"/>
    </source>
</evidence>
<keyword evidence="2" id="KW-1185">Reference proteome</keyword>
<dbReference type="Pfam" id="PF05100">
    <property type="entry name" value="Phage_tail_L"/>
    <property type="match status" value="1"/>
</dbReference>
<dbReference type="AlphaFoldDB" id="A0A0T6DUN6"/>
<comment type="caution">
    <text evidence="1">The sequence shown here is derived from an EMBL/GenBank/DDBJ whole genome shotgun (WGS) entry which is preliminary data.</text>
</comment>
<sequence>MLSSDLQKLSVTGLVTLYELDATKLGAGVMRWHGHMSHEDWEFIYRYTDKSRYTDMTRHTDPTGTKDIIRRDIIWAGREYKPVAIQTDGLEIRGDGSPSTPTLVIANNIDGINGAVTAMCAFYSDFVGAELRVIRVLAKHLDAANFTVGNPSADSQQYTDQYWTINQKTHESLSEQDSSVAFELSTPLTAQRKMIPSRTITKYCDWAVKGKYRGESCGYTGTAMFTEDGTPTDNPALDKCGGCLSDCKLRFGEFEPLPFGGFPSASMLGR</sequence>
<dbReference type="GO" id="GO:0046718">
    <property type="term" value="P:symbiont entry into host cell"/>
    <property type="evidence" value="ECO:0007669"/>
    <property type="project" value="InterPro"/>
</dbReference>
<dbReference type="InterPro" id="IPR006487">
    <property type="entry name" value="Phage_lambda_L"/>
</dbReference>
<gene>
    <name evidence="1" type="ORF">AS194_04045</name>
</gene>
<dbReference type="RefSeq" id="WP_058023706.1">
    <property type="nucleotide sequence ID" value="NZ_LNDJ01000013.1"/>
</dbReference>
<evidence type="ECO:0000313" key="1">
    <source>
        <dbReference type="EMBL" id="KRU23547.1"/>
    </source>
</evidence>
<organism evidence="1 2">
    <name type="scientific">Psychrobacter piscatorii</name>
    <dbReference type="NCBI Taxonomy" id="554343"/>
    <lineage>
        <taxon>Bacteria</taxon>
        <taxon>Pseudomonadati</taxon>
        <taxon>Pseudomonadota</taxon>
        <taxon>Gammaproteobacteria</taxon>
        <taxon>Moraxellales</taxon>
        <taxon>Moraxellaceae</taxon>
        <taxon>Psychrobacter</taxon>
    </lineage>
</organism>
<dbReference type="Proteomes" id="UP000051202">
    <property type="component" value="Unassembled WGS sequence"/>
</dbReference>
<dbReference type="GO" id="GO:0030430">
    <property type="term" value="C:host cell cytoplasm"/>
    <property type="evidence" value="ECO:0007669"/>
    <property type="project" value="InterPro"/>
</dbReference>
<protein>
    <submittedName>
        <fullName evidence="1">Phage tail protein</fullName>
    </submittedName>
</protein>